<dbReference type="AlphaFoldDB" id="A0A327VV74"/>
<dbReference type="SUPFAM" id="SSF117892">
    <property type="entry name" value="Band 7/SPFH domain"/>
    <property type="match status" value="1"/>
</dbReference>
<dbReference type="PANTHER" id="PTHR37826">
    <property type="entry name" value="FLOTILLIN BAND_7_5 DOMAIN PROTEIN"/>
    <property type="match status" value="1"/>
</dbReference>
<dbReference type="Gene3D" id="3.30.479.30">
    <property type="entry name" value="Band 7 domain"/>
    <property type="match status" value="1"/>
</dbReference>
<evidence type="ECO:0000313" key="4">
    <source>
        <dbReference type="Proteomes" id="UP000249819"/>
    </source>
</evidence>
<dbReference type="RefSeq" id="WP_111593638.1">
    <property type="nucleotide sequence ID" value="NZ_QLMA01000006.1"/>
</dbReference>
<dbReference type="InterPro" id="IPR025640">
    <property type="entry name" value="GYF_2"/>
</dbReference>
<dbReference type="Pfam" id="PF14237">
    <property type="entry name" value="GYF_2"/>
    <property type="match status" value="1"/>
</dbReference>
<dbReference type="EMBL" id="QLMA01000006">
    <property type="protein sequence ID" value="RAJ79173.1"/>
    <property type="molecule type" value="Genomic_DNA"/>
</dbReference>
<evidence type="ECO:0000259" key="2">
    <source>
        <dbReference type="Pfam" id="PF14237"/>
    </source>
</evidence>
<protein>
    <submittedName>
        <fullName evidence="3">Membrane protease subunit (Stomatin/prohibitin family)</fullName>
    </submittedName>
</protein>
<dbReference type="Pfam" id="PF13421">
    <property type="entry name" value="Band_7_1"/>
    <property type="match status" value="1"/>
</dbReference>
<dbReference type="OrthoDB" id="9764015at2"/>
<proteinExistence type="predicted"/>
<evidence type="ECO:0000259" key="1">
    <source>
        <dbReference type="Pfam" id="PF13421"/>
    </source>
</evidence>
<dbReference type="Proteomes" id="UP000249819">
    <property type="component" value="Unassembled WGS sequence"/>
</dbReference>
<evidence type="ECO:0000313" key="3">
    <source>
        <dbReference type="EMBL" id="RAJ79173.1"/>
    </source>
</evidence>
<gene>
    <name evidence="3" type="ORF">CLV59_106234</name>
</gene>
<dbReference type="GO" id="GO:0008233">
    <property type="term" value="F:peptidase activity"/>
    <property type="evidence" value="ECO:0007669"/>
    <property type="project" value="UniProtKB-KW"/>
</dbReference>
<reference evidence="3 4" key="1">
    <citation type="submission" date="2018-06" db="EMBL/GenBank/DDBJ databases">
        <title>Genomic Encyclopedia of Archaeal and Bacterial Type Strains, Phase II (KMG-II): from individual species to whole genera.</title>
        <authorList>
            <person name="Goeker M."/>
        </authorList>
    </citation>
    <scope>NUCLEOTIDE SEQUENCE [LARGE SCALE GENOMIC DNA]</scope>
    <source>
        <strain evidence="3 4">DSM 29821</strain>
    </source>
</reference>
<keyword evidence="3" id="KW-0645">Protease</keyword>
<accession>A0A327VV74</accession>
<dbReference type="GO" id="GO:0006508">
    <property type="term" value="P:proteolysis"/>
    <property type="evidence" value="ECO:0007669"/>
    <property type="project" value="UniProtKB-KW"/>
</dbReference>
<comment type="caution">
    <text evidence="3">The sequence shown here is derived from an EMBL/GenBank/DDBJ whole genome shotgun (WGS) entry which is preliminary data.</text>
</comment>
<feature type="domain" description="GYF" evidence="2">
    <location>
        <begin position="320"/>
        <end position="367"/>
    </location>
</feature>
<name>A0A327VV74_9BACT</name>
<dbReference type="PANTHER" id="PTHR37826:SF2">
    <property type="entry name" value="ZINC-RIBBON DOMAIN-CONTAINING PROTEIN"/>
    <property type="match status" value="1"/>
</dbReference>
<sequence>MGLLDKLRNEFIDIIEWTDTSADTIVWKFPRYQNEIKQNAKLTVRESQVAVFMNEGKIADVFPAGMYTLNTQNLPILATLQGWKYGFNSPYKADVFFVSTRQFTNQKWGTKNPIMLRDAEFGPLRIRAFGSYAFRIKDAGEFLKEISATNPEFTVDGINEQLRNLAVSRGMDAIAESRIPVLDLAANYDEVSKIIGDKISPEFNELGLELTKFLIENISLPPEVEAALDKRSSMGIVGNLGAYAQFQAANAMEKSAENPGSGGLAGAGLGLGMGAAMMGQVGNVFQQNTFNPVTGQSGTGAAAPTPGAVPPPLPAAVAFYVAVDGKQSGPFELDQLRQLAAAGQLKGDTLVWKAGMAAWSAASTVPEMAPVLATVPPPLP</sequence>
<keyword evidence="3" id="KW-0378">Hydrolase</keyword>
<keyword evidence="4" id="KW-1185">Reference proteome</keyword>
<dbReference type="InterPro" id="IPR033880">
    <property type="entry name" value="SPFH_YdjI"/>
</dbReference>
<dbReference type="CDD" id="cd03408">
    <property type="entry name" value="SPFH_like_u1"/>
    <property type="match status" value="1"/>
</dbReference>
<organism evidence="3 4">
    <name type="scientific">Chitinophaga dinghuensis</name>
    <dbReference type="NCBI Taxonomy" id="1539050"/>
    <lineage>
        <taxon>Bacteria</taxon>
        <taxon>Pseudomonadati</taxon>
        <taxon>Bacteroidota</taxon>
        <taxon>Chitinophagia</taxon>
        <taxon>Chitinophagales</taxon>
        <taxon>Chitinophagaceae</taxon>
        <taxon>Chitinophaga</taxon>
    </lineage>
</organism>
<feature type="domain" description="SPFH" evidence="1">
    <location>
        <begin position="26"/>
        <end position="236"/>
    </location>
</feature>
<dbReference type="InterPro" id="IPR036013">
    <property type="entry name" value="Band_7/SPFH_dom_sf"/>
</dbReference>